<keyword evidence="1" id="KW-0812">Transmembrane</keyword>
<dbReference type="Proteomes" id="UP000199518">
    <property type="component" value="Unassembled WGS sequence"/>
</dbReference>
<dbReference type="EMBL" id="FOQD01000011">
    <property type="protein sequence ID" value="SFI69429.1"/>
    <property type="molecule type" value="Genomic_DNA"/>
</dbReference>
<dbReference type="AlphaFoldDB" id="A0A1I3KAC3"/>
<name>A0A1I3KAC3_9PLAN</name>
<evidence type="ECO:0000313" key="3">
    <source>
        <dbReference type="Proteomes" id="UP000199518"/>
    </source>
</evidence>
<gene>
    <name evidence="2" type="ORF">SAMN05421753_111167</name>
</gene>
<evidence type="ECO:0000256" key="1">
    <source>
        <dbReference type="SAM" id="Phobius"/>
    </source>
</evidence>
<reference evidence="3" key="1">
    <citation type="submission" date="2016-10" db="EMBL/GenBank/DDBJ databases">
        <authorList>
            <person name="Varghese N."/>
            <person name="Submissions S."/>
        </authorList>
    </citation>
    <scope>NUCLEOTIDE SEQUENCE [LARGE SCALE GENOMIC DNA]</scope>
    <source>
        <strain evidence="3">DSM 26348</strain>
    </source>
</reference>
<accession>A0A1I3KAC3</accession>
<feature type="transmembrane region" description="Helical" evidence="1">
    <location>
        <begin position="45"/>
        <end position="67"/>
    </location>
</feature>
<proteinExistence type="predicted"/>
<sequence length="74" mass="8388">MPSTFGMAFLEVVLPIAPPLALWIWCDQERYGAPFSELEQEQFWNVSVVTVKFVIVAEFILVGNISLSLRRASE</sequence>
<dbReference type="RefSeq" id="WP_139228495.1">
    <property type="nucleotide sequence ID" value="NZ_FOQD01000011.1"/>
</dbReference>
<keyword evidence="1" id="KW-1133">Transmembrane helix</keyword>
<feature type="transmembrane region" description="Helical" evidence="1">
    <location>
        <begin position="7"/>
        <end position="25"/>
    </location>
</feature>
<protein>
    <submittedName>
        <fullName evidence="2">Uncharacterized protein</fullName>
    </submittedName>
</protein>
<evidence type="ECO:0000313" key="2">
    <source>
        <dbReference type="EMBL" id="SFI69429.1"/>
    </source>
</evidence>
<keyword evidence="1" id="KW-0472">Membrane</keyword>
<keyword evidence="3" id="KW-1185">Reference proteome</keyword>
<organism evidence="2 3">
    <name type="scientific">Planctomicrobium piriforme</name>
    <dbReference type="NCBI Taxonomy" id="1576369"/>
    <lineage>
        <taxon>Bacteria</taxon>
        <taxon>Pseudomonadati</taxon>
        <taxon>Planctomycetota</taxon>
        <taxon>Planctomycetia</taxon>
        <taxon>Planctomycetales</taxon>
        <taxon>Planctomycetaceae</taxon>
        <taxon>Planctomicrobium</taxon>
    </lineage>
</organism>